<evidence type="ECO:0000313" key="1">
    <source>
        <dbReference type="Proteomes" id="UP000095286"/>
    </source>
</evidence>
<organism evidence="1 2">
    <name type="scientific">Rhabditophanes sp. KR3021</name>
    <dbReference type="NCBI Taxonomy" id="114890"/>
    <lineage>
        <taxon>Eukaryota</taxon>
        <taxon>Metazoa</taxon>
        <taxon>Ecdysozoa</taxon>
        <taxon>Nematoda</taxon>
        <taxon>Chromadorea</taxon>
        <taxon>Rhabditida</taxon>
        <taxon>Tylenchina</taxon>
        <taxon>Panagrolaimomorpha</taxon>
        <taxon>Strongyloidoidea</taxon>
        <taxon>Alloionematidae</taxon>
        <taxon>Rhabditophanes</taxon>
    </lineage>
</organism>
<reference evidence="2" key="1">
    <citation type="submission" date="2016-11" db="UniProtKB">
        <authorList>
            <consortium name="WormBaseParasite"/>
        </authorList>
    </citation>
    <scope>IDENTIFICATION</scope>
    <source>
        <strain evidence="2">KR3021</strain>
    </source>
</reference>
<accession>A0AC35TN35</accession>
<sequence>MENSPNNSLISESSSPISERVESHAILMKGDIAKHTQGRYEEFQDITQIFEKLIDDFIGFAEIKITSKVRPFVEIPITELMAYIGKLQNTCVLMYCPRTNKYRTLDKKWILSKMYIYLRSHTSADLKKVQDKEKNMKPLADFNN</sequence>
<dbReference type="WBParaSite" id="RSKR_0000253600.1">
    <property type="protein sequence ID" value="RSKR_0000253600.1"/>
    <property type="gene ID" value="RSKR_0000253600"/>
</dbReference>
<evidence type="ECO:0000313" key="2">
    <source>
        <dbReference type="WBParaSite" id="RSKR_0000253600.1"/>
    </source>
</evidence>
<protein>
    <submittedName>
        <fullName evidence="2">Uncharacterized protein</fullName>
    </submittedName>
</protein>
<dbReference type="Proteomes" id="UP000095286">
    <property type="component" value="Unplaced"/>
</dbReference>
<name>A0AC35TN35_9BILA</name>
<proteinExistence type="predicted"/>